<evidence type="ECO:0000256" key="3">
    <source>
        <dbReference type="ARBA" id="ARBA00010037"/>
    </source>
</evidence>
<feature type="domain" description="Class II aldolase/adducin N-terminal" evidence="9">
    <location>
        <begin position="7"/>
        <end position="191"/>
    </location>
</feature>
<accession>A0A1F6F132</accession>
<dbReference type="FunFam" id="3.40.225.10:FF:000001">
    <property type="entry name" value="L-ribulose-5-phosphate 4-epimerase UlaF"/>
    <property type="match status" value="1"/>
</dbReference>
<proteinExistence type="inferred from homology"/>
<name>A0A1F6F132_9BACT</name>
<comment type="cofactor">
    <cofactor evidence="2">
        <name>Zn(2+)</name>
        <dbReference type="ChEBI" id="CHEBI:29105"/>
    </cofactor>
</comment>
<evidence type="ECO:0000256" key="4">
    <source>
        <dbReference type="ARBA" id="ARBA00013186"/>
    </source>
</evidence>
<comment type="catalytic activity">
    <reaction evidence="1">
        <text>L-ribulose 5-phosphate = D-xylulose 5-phosphate</text>
        <dbReference type="Rhea" id="RHEA:22368"/>
        <dbReference type="ChEBI" id="CHEBI:57737"/>
        <dbReference type="ChEBI" id="CHEBI:58226"/>
        <dbReference type="EC" id="5.1.3.4"/>
    </reaction>
</comment>
<evidence type="ECO:0000313" key="10">
    <source>
        <dbReference type="EMBL" id="OGG79584.1"/>
    </source>
</evidence>
<dbReference type="Gene3D" id="3.40.225.10">
    <property type="entry name" value="Class II aldolase/adducin N-terminal domain"/>
    <property type="match status" value="1"/>
</dbReference>
<evidence type="ECO:0000256" key="8">
    <source>
        <dbReference type="ARBA" id="ARBA00023277"/>
    </source>
</evidence>
<dbReference type="Pfam" id="PF00596">
    <property type="entry name" value="Aldolase_II"/>
    <property type="match status" value="1"/>
</dbReference>
<comment type="similarity">
    <text evidence="3">Belongs to the aldolase class II family. AraD/FucA subfamily.</text>
</comment>
<dbReference type="PANTHER" id="PTHR22789">
    <property type="entry name" value="FUCULOSE PHOSPHATE ALDOLASE"/>
    <property type="match status" value="1"/>
</dbReference>
<dbReference type="SMART" id="SM01007">
    <property type="entry name" value="Aldolase_II"/>
    <property type="match status" value="1"/>
</dbReference>
<dbReference type="GO" id="GO:0016832">
    <property type="term" value="F:aldehyde-lyase activity"/>
    <property type="evidence" value="ECO:0007669"/>
    <property type="project" value="TreeGrafter"/>
</dbReference>
<keyword evidence="5" id="KW-0479">Metal-binding</keyword>
<evidence type="ECO:0000256" key="6">
    <source>
        <dbReference type="ARBA" id="ARBA00022833"/>
    </source>
</evidence>
<dbReference type="GO" id="GO:0019323">
    <property type="term" value="P:pentose catabolic process"/>
    <property type="evidence" value="ECO:0007669"/>
    <property type="project" value="TreeGrafter"/>
</dbReference>
<sequence>MFAQLKKEVCDQNRRLSAHNLVILTEGNVSAISPDRKFVVIKPSGVSYENLRPSHMVVVDMRGRVVEGSLRPSTDTLTHMEIYKKYSTIGGIAHTHSTHATIFAQMRKPIPCYGTTHADLCGEIPVTRHLTKREIENDYEVNTGKIICEILSIRFSPCVLVASHGPFTFGAHAGAAVDHAYTLEKIATMAILGSYSRPINTILFRKHHERKHGKNRYYGQT</sequence>
<dbReference type="SUPFAM" id="SSF53639">
    <property type="entry name" value="AraD/HMP-PK domain-like"/>
    <property type="match status" value="1"/>
</dbReference>
<dbReference type="Proteomes" id="UP000177372">
    <property type="component" value="Unassembled WGS sequence"/>
</dbReference>
<evidence type="ECO:0000256" key="2">
    <source>
        <dbReference type="ARBA" id="ARBA00001947"/>
    </source>
</evidence>
<organism evidence="10 11">
    <name type="scientific">Candidatus Kaiserbacteria bacterium RIFCSPLOWO2_01_FULL_54_13</name>
    <dbReference type="NCBI Taxonomy" id="1798512"/>
    <lineage>
        <taxon>Bacteria</taxon>
        <taxon>Candidatus Kaiseribacteriota</taxon>
    </lineage>
</organism>
<dbReference type="PANTHER" id="PTHR22789:SF8">
    <property type="entry name" value="L-RIBULOSE-5-PHOSPHATE 4-EPIMERASE SGBE"/>
    <property type="match status" value="1"/>
</dbReference>
<gene>
    <name evidence="10" type="ORF">A3A39_02475</name>
</gene>
<dbReference type="GO" id="GO:0046872">
    <property type="term" value="F:metal ion binding"/>
    <property type="evidence" value="ECO:0007669"/>
    <property type="project" value="UniProtKB-KW"/>
</dbReference>
<evidence type="ECO:0000256" key="1">
    <source>
        <dbReference type="ARBA" id="ARBA00001726"/>
    </source>
</evidence>
<keyword evidence="6" id="KW-0862">Zinc</keyword>
<comment type="caution">
    <text evidence="10">The sequence shown here is derived from an EMBL/GenBank/DDBJ whole genome shotgun (WGS) entry which is preliminary data.</text>
</comment>
<evidence type="ECO:0000313" key="11">
    <source>
        <dbReference type="Proteomes" id="UP000177372"/>
    </source>
</evidence>
<evidence type="ECO:0000256" key="5">
    <source>
        <dbReference type="ARBA" id="ARBA00022723"/>
    </source>
</evidence>
<dbReference type="InterPro" id="IPR050197">
    <property type="entry name" value="Aldolase_class_II_sugar_metab"/>
</dbReference>
<reference evidence="10 11" key="1">
    <citation type="journal article" date="2016" name="Nat. Commun.">
        <title>Thousands of microbial genomes shed light on interconnected biogeochemical processes in an aquifer system.</title>
        <authorList>
            <person name="Anantharaman K."/>
            <person name="Brown C.T."/>
            <person name="Hug L.A."/>
            <person name="Sharon I."/>
            <person name="Castelle C.J."/>
            <person name="Probst A.J."/>
            <person name="Thomas B.C."/>
            <person name="Singh A."/>
            <person name="Wilkins M.J."/>
            <person name="Karaoz U."/>
            <person name="Brodie E.L."/>
            <person name="Williams K.H."/>
            <person name="Hubbard S.S."/>
            <person name="Banfield J.F."/>
        </authorList>
    </citation>
    <scope>NUCLEOTIDE SEQUENCE [LARGE SCALE GENOMIC DNA]</scope>
</reference>
<evidence type="ECO:0000256" key="7">
    <source>
        <dbReference type="ARBA" id="ARBA00023235"/>
    </source>
</evidence>
<dbReference type="EMBL" id="MFLZ01000023">
    <property type="protein sequence ID" value="OGG79584.1"/>
    <property type="molecule type" value="Genomic_DNA"/>
</dbReference>
<dbReference type="AlphaFoldDB" id="A0A1F6F132"/>
<dbReference type="STRING" id="1798512.A3A39_02475"/>
<dbReference type="EC" id="5.1.3.4" evidence="4"/>
<dbReference type="NCBIfam" id="NF006047">
    <property type="entry name" value="PRK08193.1"/>
    <property type="match status" value="1"/>
</dbReference>
<keyword evidence="8" id="KW-0119">Carbohydrate metabolism</keyword>
<keyword evidence="7" id="KW-0413">Isomerase</keyword>
<dbReference type="InterPro" id="IPR001303">
    <property type="entry name" value="Aldolase_II/adducin_N"/>
</dbReference>
<evidence type="ECO:0000259" key="9">
    <source>
        <dbReference type="SMART" id="SM01007"/>
    </source>
</evidence>
<protein>
    <recommendedName>
        <fullName evidence="4">L-ribulose-5-phosphate 4-epimerase</fullName>
        <ecNumber evidence="4">5.1.3.4</ecNumber>
    </recommendedName>
</protein>
<dbReference type="GO" id="GO:0005829">
    <property type="term" value="C:cytosol"/>
    <property type="evidence" value="ECO:0007669"/>
    <property type="project" value="TreeGrafter"/>
</dbReference>
<dbReference type="InterPro" id="IPR036409">
    <property type="entry name" value="Aldolase_II/adducin_N_sf"/>
</dbReference>
<dbReference type="GO" id="GO:0008742">
    <property type="term" value="F:L-ribulose-phosphate 4-epimerase activity"/>
    <property type="evidence" value="ECO:0007669"/>
    <property type="project" value="UniProtKB-EC"/>
</dbReference>